<name>A0A919IVS9_9ACTN</name>
<feature type="domain" description="Endonuclease/exonuclease/phosphatase" evidence="2">
    <location>
        <begin position="110"/>
        <end position="318"/>
    </location>
</feature>
<reference evidence="3" key="1">
    <citation type="submission" date="2021-01" db="EMBL/GenBank/DDBJ databases">
        <title>Whole genome shotgun sequence of Actinoplanes ferrugineus NBRC 15555.</title>
        <authorList>
            <person name="Komaki H."/>
            <person name="Tamura T."/>
        </authorList>
    </citation>
    <scope>NUCLEOTIDE SEQUENCE</scope>
    <source>
        <strain evidence="3">NBRC 15555</strain>
    </source>
</reference>
<feature type="transmembrane region" description="Helical" evidence="1">
    <location>
        <begin position="72"/>
        <end position="94"/>
    </location>
</feature>
<keyword evidence="1" id="KW-0472">Membrane</keyword>
<evidence type="ECO:0000259" key="2">
    <source>
        <dbReference type="Pfam" id="PF03372"/>
    </source>
</evidence>
<dbReference type="Proteomes" id="UP000598174">
    <property type="component" value="Unassembled WGS sequence"/>
</dbReference>
<proteinExistence type="predicted"/>
<sequence>MTITSTPAGVRPARRVTRAVLPALLALPGLLWAVVRLFGWERGPLVQLLAFTPYVVVWALVPLLIALVARKWLVAAVAAVVVAVLAACVLPRALPDADRGPAGGVRLTVMTINVYIGRADPAAVVRLVRDNDVSVLALQEFTPVERNGLTAAGLDRLLPYHALADVAGTTGSGLYSRFPVTGPGSVTGKGQNRQAYATVEPPGATPLTVESAHPLAPYAVSALADWRADLAAEPVPAPNGNPVLLIGDFNSTLDHAPVRALIRQGYRDAADAVGKGLVPTWGPYGAEKLPPVTLDHVLVDRRVGVREVAVHGVAGSDHRAVIAELTVPAAGAVPTAR</sequence>
<feature type="transmembrane region" description="Helical" evidence="1">
    <location>
        <begin position="20"/>
        <end position="39"/>
    </location>
</feature>
<dbReference type="Gene3D" id="3.60.10.10">
    <property type="entry name" value="Endonuclease/exonuclease/phosphatase"/>
    <property type="match status" value="1"/>
</dbReference>
<dbReference type="Pfam" id="PF03372">
    <property type="entry name" value="Exo_endo_phos"/>
    <property type="match status" value="1"/>
</dbReference>
<dbReference type="RefSeq" id="WP_203815664.1">
    <property type="nucleotide sequence ID" value="NZ_BAAABP010000014.1"/>
</dbReference>
<organism evidence="3 4">
    <name type="scientific">Paractinoplanes ferrugineus</name>
    <dbReference type="NCBI Taxonomy" id="113564"/>
    <lineage>
        <taxon>Bacteria</taxon>
        <taxon>Bacillati</taxon>
        <taxon>Actinomycetota</taxon>
        <taxon>Actinomycetes</taxon>
        <taxon>Micromonosporales</taxon>
        <taxon>Micromonosporaceae</taxon>
        <taxon>Paractinoplanes</taxon>
    </lineage>
</organism>
<dbReference type="AlphaFoldDB" id="A0A919IVS9"/>
<dbReference type="InterPro" id="IPR036691">
    <property type="entry name" value="Endo/exonu/phosph_ase_sf"/>
</dbReference>
<dbReference type="SUPFAM" id="SSF56219">
    <property type="entry name" value="DNase I-like"/>
    <property type="match status" value="1"/>
</dbReference>
<evidence type="ECO:0000256" key="1">
    <source>
        <dbReference type="SAM" id="Phobius"/>
    </source>
</evidence>
<comment type="caution">
    <text evidence="3">The sequence shown here is derived from an EMBL/GenBank/DDBJ whole genome shotgun (WGS) entry which is preliminary data.</text>
</comment>
<evidence type="ECO:0000313" key="4">
    <source>
        <dbReference type="Proteomes" id="UP000598174"/>
    </source>
</evidence>
<keyword evidence="3" id="KW-0255">Endonuclease</keyword>
<protein>
    <submittedName>
        <fullName evidence="3">Endonuclease</fullName>
    </submittedName>
</protein>
<evidence type="ECO:0000313" key="3">
    <source>
        <dbReference type="EMBL" id="GIE09038.1"/>
    </source>
</evidence>
<keyword evidence="4" id="KW-1185">Reference proteome</keyword>
<dbReference type="InterPro" id="IPR005135">
    <property type="entry name" value="Endo/exonuclease/phosphatase"/>
</dbReference>
<keyword evidence="3" id="KW-0378">Hydrolase</keyword>
<keyword evidence="3" id="KW-0540">Nuclease</keyword>
<keyword evidence="1" id="KW-1133">Transmembrane helix</keyword>
<feature type="transmembrane region" description="Helical" evidence="1">
    <location>
        <begin position="45"/>
        <end position="65"/>
    </location>
</feature>
<gene>
    <name evidence="3" type="ORF">Afe05nite_08780</name>
</gene>
<accession>A0A919IVS9</accession>
<dbReference type="EMBL" id="BOMM01000004">
    <property type="protein sequence ID" value="GIE09038.1"/>
    <property type="molecule type" value="Genomic_DNA"/>
</dbReference>
<dbReference type="GO" id="GO:0004519">
    <property type="term" value="F:endonuclease activity"/>
    <property type="evidence" value="ECO:0007669"/>
    <property type="project" value="UniProtKB-KW"/>
</dbReference>
<keyword evidence="1" id="KW-0812">Transmembrane</keyword>